<dbReference type="InterPro" id="IPR050417">
    <property type="entry name" value="Sugar_Epim/Isomerase"/>
</dbReference>
<name>A0A0P6YAA7_9CHLR</name>
<sequence length="281" mass="31287">MLPIGIHLSYWQVSWSDDLEPLIFKAKKAGFDVAEFPLLNPLDLDYERLRNALVAEGMLASCGTGLGPTTDISSPDPKIRQAGLDHLQACFEGAEKLGSPILGGVTYAAWGMFPDQGFRQRRDFCIQSLRLAGKMAADHGVTLCLEVLNRFEGYIINTAEQGIQLLNEIGHPNIKLHLDTFHMNIEEDNIFEAIMKAGNYLGHFHCVENNRKIPGEGHIPWLEVQKALKLIRYQGYLVTESFVNPAGEVGRGLSIWRPLADDLDQAAHRAAEFLKHEVANV</sequence>
<comment type="caution">
    <text evidence="3">The sequence shown here is derived from an EMBL/GenBank/DDBJ whole genome shotgun (WGS) entry which is preliminary data.</text>
</comment>
<accession>A0A0P6YAA7</accession>
<dbReference type="OrthoDB" id="9786584at2"/>
<proteinExistence type="predicted"/>
<gene>
    <name evidence="3" type="ORF">ADN00_05915</name>
</gene>
<dbReference type="EMBL" id="LGCL01000016">
    <property type="protein sequence ID" value="KPL78768.1"/>
    <property type="molecule type" value="Genomic_DNA"/>
</dbReference>
<dbReference type="STRING" id="1134406.ADN00_05915"/>
<dbReference type="SUPFAM" id="SSF51658">
    <property type="entry name" value="Xylose isomerase-like"/>
    <property type="match status" value="1"/>
</dbReference>
<evidence type="ECO:0000313" key="4">
    <source>
        <dbReference type="Proteomes" id="UP000050417"/>
    </source>
</evidence>
<dbReference type="Gene3D" id="3.20.20.150">
    <property type="entry name" value="Divalent-metal-dependent TIM barrel enzymes"/>
    <property type="match status" value="1"/>
</dbReference>
<dbReference type="RefSeq" id="WP_075062044.1">
    <property type="nucleotide sequence ID" value="NZ_LGCL01000016.1"/>
</dbReference>
<organism evidence="3 4">
    <name type="scientific">Ornatilinea apprima</name>
    <dbReference type="NCBI Taxonomy" id="1134406"/>
    <lineage>
        <taxon>Bacteria</taxon>
        <taxon>Bacillati</taxon>
        <taxon>Chloroflexota</taxon>
        <taxon>Anaerolineae</taxon>
        <taxon>Anaerolineales</taxon>
        <taxon>Anaerolineaceae</taxon>
        <taxon>Ornatilinea</taxon>
    </lineage>
</organism>
<dbReference type="AlphaFoldDB" id="A0A0P6YAA7"/>
<dbReference type="PANTHER" id="PTHR43489:SF7">
    <property type="entry name" value="3-DEHYDRO-D-GULOSIDE 4-EPIMERASE-RELATED"/>
    <property type="match status" value="1"/>
</dbReference>
<keyword evidence="1" id="KW-0413">Isomerase</keyword>
<evidence type="ECO:0000259" key="2">
    <source>
        <dbReference type="Pfam" id="PF01261"/>
    </source>
</evidence>
<dbReference type="InterPro" id="IPR013022">
    <property type="entry name" value="Xyl_isomerase-like_TIM-brl"/>
</dbReference>
<evidence type="ECO:0000313" key="3">
    <source>
        <dbReference type="EMBL" id="KPL78768.1"/>
    </source>
</evidence>
<dbReference type="InterPro" id="IPR036237">
    <property type="entry name" value="Xyl_isomerase-like_sf"/>
</dbReference>
<reference evidence="3 4" key="1">
    <citation type="submission" date="2015-07" db="EMBL/GenBank/DDBJ databases">
        <title>Genome sequence of Ornatilinea apprima DSM 23815.</title>
        <authorList>
            <person name="Hemp J."/>
            <person name="Ward L.M."/>
            <person name="Pace L.A."/>
            <person name="Fischer W.W."/>
        </authorList>
    </citation>
    <scope>NUCLEOTIDE SEQUENCE [LARGE SCALE GENOMIC DNA]</scope>
    <source>
        <strain evidence="3 4">P3M-1</strain>
    </source>
</reference>
<dbReference type="PANTHER" id="PTHR43489">
    <property type="entry name" value="ISOMERASE"/>
    <property type="match status" value="1"/>
</dbReference>
<dbReference type="Pfam" id="PF01261">
    <property type="entry name" value="AP_endonuc_2"/>
    <property type="match status" value="1"/>
</dbReference>
<dbReference type="GO" id="GO:0016853">
    <property type="term" value="F:isomerase activity"/>
    <property type="evidence" value="ECO:0007669"/>
    <property type="project" value="UniProtKB-KW"/>
</dbReference>
<protein>
    <recommendedName>
        <fullName evidence="2">Xylose isomerase-like TIM barrel domain-containing protein</fullName>
    </recommendedName>
</protein>
<dbReference type="Proteomes" id="UP000050417">
    <property type="component" value="Unassembled WGS sequence"/>
</dbReference>
<evidence type="ECO:0000256" key="1">
    <source>
        <dbReference type="ARBA" id="ARBA00023235"/>
    </source>
</evidence>
<feature type="domain" description="Xylose isomerase-like TIM barrel" evidence="2">
    <location>
        <begin position="25"/>
        <end position="257"/>
    </location>
</feature>
<keyword evidence="4" id="KW-1185">Reference proteome</keyword>